<dbReference type="Proteomes" id="UP001345013">
    <property type="component" value="Unassembled WGS sequence"/>
</dbReference>
<feature type="region of interest" description="Disordered" evidence="2">
    <location>
        <begin position="190"/>
        <end position="308"/>
    </location>
</feature>
<keyword evidence="1" id="KW-0175">Coiled coil</keyword>
<keyword evidence="4" id="KW-1185">Reference proteome</keyword>
<name>A0ABR0JY31_9EURO</name>
<dbReference type="EMBL" id="JAVRRG010000191">
    <property type="protein sequence ID" value="KAK5079517.1"/>
    <property type="molecule type" value="Genomic_DNA"/>
</dbReference>
<evidence type="ECO:0000256" key="1">
    <source>
        <dbReference type="SAM" id="Coils"/>
    </source>
</evidence>
<feature type="coiled-coil region" evidence="1">
    <location>
        <begin position="73"/>
        <end position="121"/>
    </location>
</feature>
<sequence length="308" mass="34678">MSSITTSSETTPCTNQSCRAALEHATVLTEFYKKQWHEMFARTDRAQLSRAPVDPTSFRSLGLAESWTANPEKDALIQQRDSAVSKAEEAKQNADDLSTKLADVTEEKRVLEREKVDLGGQLGKYRKLALDDRATTDRLTQEREYEKKANELLIEQLESRIAQANWRIRLFQRFTPISGLKRVARCLRLGEEPPPRSDSESDEDESSDEDEDEVDNNLTYELEKQTTEVAGPQPEDQQDRGQEQVGESAAGASAPALGQTNTVTMGGTEEAELLEQKKPTKEKKKKKKTTKEGKTMEDLASSIRARRR</sequence>
<gene>
    <name evidence="3" type="ORF">LTR24_009218</name>
</gene>
<feature type="compositionally biased region" description="Basic and acidic residues" evidence="2">
    <location>
        <begin position="190"/>
        <end position="199"/>
    </location>
</feature>
<evidence type="ECO:0000313" key="4">
    <source>
        <dbReference type="Proteomes" id="UP001345013"/>
    </source>
</evidence>
<reference evidence="3 4" key="1">
    <citation type="submission" date="2023-08" db="EMBL/GenBank/DDBJ databases">
        <title>Black Yeasts Isolated from many extreme environments.</title>
        <authorList>
            <person name="Coleine C."/>
            <person name="Stajich J.E."/>
            <person name="Selbmann L."/>
        </authorList>
    </citation>
    <scope>NUCLEOTIDE SEQUENCE [LARGE SCALE GENOMIC DNA]</scope>
    <source>
        <strain evidence="3 4">CCFEE 5885</strain>
    </source>
</reference>
<protein>
    <submittedName>
        <fullName evidence="3">Uncharacterized protein</fullName>
    </submittedName>
</protein>
<evidence type="ECO:0000313" key="3">
    <source>
        <dbReference type="EMBL" id="KAK5079517.1"/>
    </source>
</evidence>
<comment type="caution">
    <text evidence="3">The sequence shown here is derived from an EMBL/GenBank/DDBJ whole genome shotgun (WGS) entry which is preliminary data.</text>
</comment>
<evidence type="ECO:0000256" key="2">
    <source>
        <dbReference type="SAM" id="MobiDB-lite"/>
    </source>
</evidence>
<proteinExistence type="predicted"/>
<feature type="compositionally biased region" description="Acidic residues" evidence="2">
    <location>
        <begin position="200"/>
        <end position="215"/>
    </location>
</feature>
<accession>A0ABR0JY31</accession>
<organism evidence="3 4">
    <name type="scientific">Lithohypha guttulata</name>
    <dbReference type="NCBI Taxonomy" id="1690604"/>
    <lineage>
        <taxon>Eukaryota</taxon>
        <taxon>Fungi</taxon>
        <taxon>Dikarya</taxon>
        <taxon>Ascomycota</taxon>
        <taxon>Pezizomycotina</taxon>
        <taxon>Eurotiomycetes</taxon>
        <taxon>Chaetothyriomycetidae</taxon>
        <taxon>Chaetothyriales</taxon>
        <taxon>Trichomeriaceae</taxon>
        <taxon>Lithohypha</taxon>
    </lineage>
</organism>
<feature type="compositionally biased region" description="Basic residues" evidence="2">
    <location>
        <begin position="280"/>
        <end position="289"/>
    </location>
</feature>